<keyword evidence="2" id="KW-1185">Reference proteome</keyword>
<protein>
    <submittedName>
        <fullName evidence="1">Uncharacterized protein</fullName>
    </submittedName>
</protein>
<name>A0A6J4GG04_9FLAO</name>
<accession>A0A6J4GG04</accession>
<dbReference type="EMBL" id="CADCSU010000082">
    <property type="protein sequence ID" value="CAA9198143.1"/>
    <property type="molecule type" value="Genomic_DNA"/>
</dbReference>
<organism evidence="1 2">
    <name type="scientific">Flavobacterium bizetiae</name>
    <dbReference type="NCBI Taxonomy" id="2704140"/>
    <lineage>
        <taxon>Bacteria</taxon>
        <taxon>Pseudomonadati</taxon>
        <taxon>Bacteroidota</taxon>
        <taxon>Flavobacteriia</taxon>
        <taxon>Flavobacteriales</taxon>
        <taxon>Flavobacteriaceae</taxon>
        <taxon>Flavobacterium</taxon>
    </lineage>
</organism>
<gene>
    <name evidence="1" type="ORF">FLA105534_01962</name>
</gene>
<dbReference type="AlphaFoldDB" id="A0A6J4GG04"/>
<sequence>MYLKSKNYVYFLMYFYVKLQFSDNNACFYLKFIQLKPFSSKKID</sequence>
<reference evidence="1 2" key="1">
    <citation type="submission" date="2020-02" db="EMBL/GenBank/DDBJ databases">
        <authorList>
            <person name="Criscuolo A."/>
        </authorList>
    </citation>
    <scope>NUCLEOTIDE SEQUENCE [LARGE SCALE GENOMIC DNA]</scope>
    <source>
        <strain evidence="1">CIP105534</strain>
    </source>
</reference>
<proteinExistence type="predicted"/>
<evidence type="ECO:0000313" key="1">
    <source>
        <dbReference type="EMBL" id="CAA9198143.1"/>
    </source>
</evidence>
<evidence type="ECO:0000313" key="2">
    <source>
        <dbReference type="Proteomes" id="UP000479938"/>
    </source>
</evidence>
<dbReference type="Proteomes" id="UP000479938">
    <property type="component" value="Unassembled WGS sequence"/>
</dbReference>